<dbReference type="EMBL" id="QOQW01000019">
    <property type="protein sequence ID" value="RCK78776.1"/>
    <property type="molecule type" value="Genomic_DNA"/>
</dbReference>
<dbReference type="AlphaFoldDB" id="A0A367ZL01"/>
<gene>
    <name evidence="2" type="ORF">OZSIB_1129</name>
</gene>
<name>A0A367ZL01_9BACT</name>
<comment type="caution">
    <text evidence="2">The sequence shown here is derived from an EMBL/GenBank/DDBJ whole genome shotgun (WGS) entry which is preliminary data.</text>
</comment>
<keyword evidence="1" id="KW-0812">Transmembrane</keyword>
<evidence type="ECO:0000256" key="1">
    <source>
        <dbReference type="SAM" id="Phobius"/>
    </source>
</evidence>
<evidence type="ECO:0000313" key="2">
    <source>
        <dbReference type="EMBL" id="RCK78776.1"/>
    </source>
</evidence>
<organism evidence="2 3">
    <name type="scientific">Candidatus Ozemobacter sibiricus</name>
    <dbReference type="NCBI Taxonomy" id="2268124"/>
    <lineage>
        <taxon>Bacteria</taxon>
        <taxon>Candidatus Ozemobacteria</taxon>
        <taxon>Candidatus Ozemobacterales</taxon>
        <taxon>Candidatus Ozemobacteraceae</taxon>
        <taxon>Candidatus Ozemobacter</taxon>
    </lineage>
</organism>
<keyword evidence="1" id="KW-0472">Membrane</keyword>
<reference evidence="2 3" key="1">
    <citation type="submission" date="2018-05" db="EMBL/GenBank/DDBJ databases">
        <title>A metagenomic window into the 2 km-deep terrestrial subsurface aquifer revealed taxonomically and functionally diverse microbial community comprising novel uncultured bacterial lineages.</title>
        <authorList>
            <person name="Kadnikov V.V."/>
            <person name="Mardanov A.V."/>
            <person name="Beletsky A.V."/>
            <person name="Banks D."/>
            <person name="Pimenov N.V."/>
            <person name="Frank Y.A."/>
            <person name="Karnachuk O.V."/>
            <person name="Ravin N.V."/>
        </authorList>
    </citation>
    <scope>NUCLEOTIDE SEQUENCE [LARGE SCALE GENOMIC DNA]</scope>
    <source>
        <strain evidence="2">BY5</strain>
    </source>
</reference>
<protein>
    <submittedName>
        <fullName evidence="2">Uncharacterized protein</fullName>
    </submittedName>
</protein>
<accession>A0A367ZL01</accession>
<evidence type="ECO:0000313" key="3">
    <source>
        <dbReference type="Proteomes" id="UP000252355"/>
    </source>
</evidence>
<proteinExistence type="predicted"/>
<dbReference type="Proteomes" id="UP000252355">
    <property type="component" value="Unassembled WGS sequence"/>
</dbReference>
<keyword evidence="1" id="KW-1133">Transmembrane helix</keyword>
<feature type="transmembrane region" description="Helical" evidence="1">
    <location>
        <begin position="23"/>
        <end position="46"/>
    </location>
</feature>
<sequence length="523" mass="59431">MACLPPRPATASGLPQPRHSRRAIALVVVLVAAVCMLAFFAGFQFFSRTEYRHLERILTNTSLDYLVRAGLNIAEDKLQHERWYGDSRTRGVFEVPSQYLPPQARITIYADDYARAEPRIIGSYKYYMLDHIKVYVEASLRDRTMYGFGKFIMSPEPLFLGKSTQGVDVSFQTTNPASYTFRKMIHVKLLREDDLENIPNFVSLSDFNSRKAMARHIVDEMHLQAKNYARNLLLSRKIKKNLTQTQPTCSLGDLRSLLGNLGGASLPNYSDHQLLNHFILENLKNFFMTTNWVVSERDKEEELRKVRIEIGHFPPDELNSETRRAIQAIFGPPHPKEARPGIDFFPEVRAGPNGSAFAEFLLKQGITAPPDKSPADFQAELCRAITDYDYTCLWQANGVWVDYPGPHGPSSPTRTVCEGGATAFLMYWENRNNPEYFNFAVDGAGVKISQKTGPILRRTNYYLVKPPIFMPLAMVFNFFMKYVDESYTYIPDAVVKNEDNFRIQLPPEESTGSADPDWAGLSG</sequence>